<dbReference type="PANTHER" id="PTHR34606:SF15">
    <property type="entry name" value="BON DOMAIN-CONTAINING PROTEIN"/>
    <property type="match status" value="1"/>
</dbReference>
<dbReference type="InterPro" id="IPR014004">
    <property type="entry name" value="Transpt-assoc_nodulatn_dom_bac"/>
</dbReference>
<reference evidence="2 3" key="1">
    <citation type="submission" date="2019-03" db="EMBL/GenBank/DDBJ databases">
        <title>Genomic Encyclopedia of Archaeal and Bacterial Type Strains, Phase II (KMG-II): from individual species to whole genera.</title>
        <authorList>
            <person name="Goeker M."/>
        </authorList>
    </citation>
    <scope>NUCLEOTIDE SEQUENCE [LARGE SCALE GENOMIC DNA]</scope>
    <source>
        <strain evidence="2 3">DSM 24782</strain>
    </source>
</reference>
<proteinExistence type="predicted"/>
<dbReference type="Pfam" id="PF04972">
    <property type="entry name" value="BON"/>
    <property type="match status" value="3"/>
</dbReference>
<dbReference type="InterPro" id="IPR051686">
    <property type="entry name" value="Lipoprotein_DolP"/>
</dbReference>
<accession>A0A4R7FKG8</accession>
<feature type="domain" description="BON" evidence="1">
    <location>
        <begin position="15"/>
        <end position="83"/>
    </location>
</feature>
<dbReference type="EMBL" id="SOAM01000002">
    <property type="protein sequence ID" value="TDS76838.1"/>
    <property type="molecule type" value="Genomic_DNA"/>
</dbReference>
<dbReference type="PANTHER" id="PTHR34606">
    <property type="entry name" value="BON DOMAIN-CONTAINING PROTEIN"/>
    <property type="match status" value="1"/>
</dbReference>
<evidence type="ECO:0000259" key="1">
    <source>
        <dbReference type="PROSITE" id="PS50914"/>
    </source>
</evidence>
<comment type="caution">
    <text evidence="2">The sequence shown here is derived from an EMBL/GenBank/DDBJ whole genome shotgun (WGS) entry which is preliminary data.</text>
</comment>
<dbReference type="Proteomes" id="UP000295344">
    <property type="component" value="Unassembled WGS sequence"/>
</dbReference>
<dbReference type="OrthoDB" id="870892at2"/>
<dbReference type="InterPro" id="IPR007055">
    <property type="entry name" value="BON_dom"/>
</dbReference>
<feature type="domain" description="BON" evidence="1">
    <location>
        <begin position="158"/>
        <end position="226"/>
    </location>
</feature>
<organism evidence="2 3">
    <name type="scientific">Amnibacterium kyonggiense</name>
    <dbReference type="NCBI Taxonomy" id="595671"/>
    <lineage>
        <taxon>Bacteria</taxon>
        <taxon>Bacillati</taxon>
        <taxon>Actinomycetota</taxon>
        <taxon>Actinomycetes</taxon>
        <taxon>Micrococcales</taxon>
        <taxon>Microbacteriaceae</taxon>
        <taxon>Amnibacterium</taxon>
    </lineage>
</organism>
<dbReference type="Gene3D" id="3.30.1340.30">
    <property type="match status" value="3"/>
</dbReference>
<evidence type="ECO:0000313" key="3">
    <source>
        <dbReference type="Proteomes" id="UP000295344"/>
    </source>
</evidence>
<keyword evidence="3" id="KW-1185">Reference proteome</keyword>
<dbReference type="PROSITE" id="PS50914">
    <property type="entry name" value="BON"/>
    <property type="match status" value="3"/>
</dbReference>
<protein>
    <submittedName>
        <fullName evidence="2">Osmotically-inducible protein OsmY</fullName>
    </submittedName>
</protein>
<dbReference type="AlphaFoldDB" id="A0A4R7FKG8"/>
<evidence type="ECO:0000313" key="2">
    <source>
        <dbReference type="EMBL" id="TDS76838.1"/>
    </source>
</evidence>
<gene>
    <name evidence="2" type="ORF">CLV52_1776</name>
</gene>
<feature type="domain" description="BON" evidence="1">
    <location>
        <begin position="88"/>
        <end position="155"/>
    </location>
</feature>
<dbReference type="SMART" id="SM00749">
    <property type="entry name" value="BON"/>
    <property type="match status" value="3"/>
</dbReference>
<name>A0A4R7FKG8_9MICO</name>
<dbReference type="RefSeq" id="WP_133765988.1">
    <property type="nucleotide sequence ID" value="NZ_BAAARP010000002.1"/>
</dbReference>
<sequence>MTSTRALHRPAEWPDDAELQRAVRDELDWSPQIDASGIGVSAEAGVVRLDGAVRDAAEDAQVRKAVFRVRGVVGVVDRLRTAPPTGLTDEVLLDRVVAALRRTAGVPADVHPAVRDGVIILTGTTAWHAEREAATRTVERLGGVRRVENRIVLTPRPSSADAADRIRAALVRSAAVDAGTIAVRVDGTEVVLEGSVRSDAERRQAVVAAWASPNVTMVHDRIRIVP</sequence>